<keyword evidence="3" id="KW-0963">Cytoplasm</keyword>
<evidence type="ECO:0000313" key="11">
    <source>
        <dbReference type="Proteomes" id="UP000279307"/>
    </source>
</evidence>
<keyword evidence="7" id="KW-0206">Cytoskeleton</keyword>
<dbReference type="Proteomes" id="UP000279307">
    <property type="component" value="Chromosome 4"/>
</dbReference>
<comment type="subcellular location">
    <subcellularLocation>
        <location evidence="1">Cell projection</location>
        <location evidence="1">Cilium</location>
    </subcellularLocation>
    <subcellularLocation>
        <location evidence="2">Cytoplasm</location>
        <location evidence="2">Cytoskeleton</location>
        <location evidence="2">Microtubule organizing center</location>
        <location evidence="2">Centrosome</location>
    </subcellularLocation>
</comment>
<feature type="domain" description="Rab-GAP TBC" evidence="9">
    <location>
        <begin position="372"/>
        <end position="548"/>
    </location>
</feature>
<dbReference type="GO" id="GO:0036064">
    <property type="term" value="C:ciliary basal body"/>
    <property type="evidence" value="ECO:0007669"/>
    <property type="project" value="TreeGrafter"/>
</dbReference>
<dbReference type="OrthoDB" id="5578278at2759"/>
<dbReference type="Gene3D" id="2.130.10.10">
    <property type="entry name" value="YVTN repeat-like/Quinoprotein amine dehydrogenase"/>
    <property type="match status" value="1"/>
</dbReference>
<sequence>MHNSGWNKLIRTNDRYKYEPKSIAEKSHCTTRLAFTQVAFDHDEESLIAVDSRGYLHYVELSEDPPCAKRLGKAGRASFLTFNPVCKGEVLIGLDTGDIKVWRLHVSIDESCLLSGHKLAPTHVSFYKNHCLTSSQNEIIIWHLRSYSRAHQLKTSVTNTVIKKAAFSGVGHIVVLYHNDTMQAWTFGQLDRDTKIDAKIFGIRYVRDFTFTKDGRAMIVASARTISVIDTCDWSLLKKLSLPTNLVNVKQLSVVSRPLNGGANKTVALLSSKHTLHFGDTSAPDLLQTSDVTSGVKKFAISSASRYMAYIDQEECLNVARLDKMISKAKRLPEPHRLQAHKISDHLDCIKQSMKRELDVKRLVPILHEFGEYPEKYRALIWSTVLKLPANRDAYVALASKVTRGKFALSTLRDYPLADRSKASLLVMTMDCLIQWYPLLVQSPFLPKLIFPFLVVFQKDPLLAFELILSILLNYCQKWFEYHPLPPLNVLGIVENILLEADPVLLNIFYERGITSSEYAWPLLQTAMSEVLSGNEWLILWDHLISLQKPALLLMCVVAYSVHSRESIISLIKSSRDVAGFYTSQGHARAKDLLRIARRLDQEIPERTHPDRYLRNKVLQLNSTGPYFLFISGEYPKFLTESTGRMDLEKLKVQAQSQEHDRKIAESAERKRLHQETQALARQIHKTRLDEVQKFFQERSITNLDWKLEKLLSDAERKRFYCQHSCEEPLEMIRECNKRKSKILDFECIKPSNYEKLQQDVTKLEYEVQNFLDSLRSP</sequence>
<evidence type="ECO:0000256" key="4">
    <source>
        <dbReference type="ARBA" id="ARBA00022574"/>
    </source>
</evidence>
<dbReference type="AlphaFoldDB" id="A0A3L8DVV5"/>
<dbReference type="GO" id="GO:0005813">
    <property type="term" value="C:centrosome"/>
    <property type="evidence" value="ECO:0007669"/>
    <property type="project" value="UniProtKB-SubCell"/>
</dbReference>
<evidence type="ECO:0000259" key="9">
    <source>
        <dbReference type="PROSITE" id="PS50086"/>
    </source>
</evidence>
<proteinExistence type="predicted"/>
<name>A0A3L8DVV5_OOCBI</name>
<dbReference type="Gene3D" id="1.10.472.80">
    <property type="entry name" value="Ypt/Rab-GAP domain of gyp1p, domain 3"/>
    <property type="match status" value="1"/>
</dbReference>
<keyword evidence="8" id="KW-0966">Cell projection</keyword>
<keyword evidence="5" id="KW-0677">Repeat</keyword>
<protein>
    <recommendedName>
        <fullName evidence="9">Rab-GAP TBC domain-containing protein</fullName>
    </recommendedName>
</protein>
<dbReference type="PANTHER" id="PTHR19853">
    <property type="entry name" value="WD REPEAT CONTAINING PROTEIN 3 WDR3"/>
    <property type="match status" value="1"/>
</dbReference>
<dbReference type="PANTHER" id="PTHR19853:SF1">
    <property type="entry name" value="TBC1 DOMAIN FAMILY MEMBER 31"/>
    <property type="match status" value="1"/>
</dbReference>
<dbReference type="PROSITE" id="PS50086">
    <property type="entry name" value="TBC_RABGAP"/>
    <property type="match status" value="1"/>
</dbReference>
<reference evidence="10 11" key="1">
    <citation type="journal article" date="2018" name="Genome Res.">
        <title>The genomic architecture and molecular evolution of ant odorant receptors.</title>
        <authorList>
            <person name="McKenzie S.K."/>
            <person name="Kronauer D.J.C."/>
        </authorList>
    </citation>
    <scope>NUCLEOTIDE SEQUENCE [LARGE SCALE GENOMIC DNA]</scope>
    <source>
        <strain evidence="10">Clonal line C1</strain>
    </source>
</reference>
<evidence type="ECO:0000256" key="2">
    <source>
        <dbReference type="ARBA" id="ARBA00004300"/>
    </source>
</evidence>
<dbReference type="InterPro" id="IPR036322">
    <property type="entry name" value="WD40_repeat_dom_sf"/>
</dbReference>
<dbReference type="InterPro" id="IPR015943">
    <property type="entry name" value="WD40/YVTN_repeat-like_dom_sf"/>
</dbReference>
<keyword evidence="6" id="KW-0175">Coiled coil</keyword>
<dbReference type="GO" id="GO:0060271">
    <property type="term" value="P:cilium assembly"/>
    <property type="evidence" value="ECO:0007669"/>
    <property type="project" value="TreeGrafter"/>
</dbReference>
<dbReference type="InterPro" id="IPR035969">
    <property type="entry name" value="Rab-GAP_TBC_sf"/>
</dbReference>
<evidence type="ECO:0000256" key="3">
    <source>
        <dbReference type="ARBA" id="ARBA00022490"/>
    </source>
</evidence>
<evidence type="ECO:0000313" key="10">
    <source>
        <dbReference type="EMBL" id="RLU23898.1"/>
    </source>
</evidence>
<evidence type="ECO:0000256" key="6">
    <source>
        <dbReference type="ARBA" id="ARBA00023054"/>
    </source>
</evidence>
<dbReference type="Pfam" id="PF00566">
    <property type="entry name" value="RabGAP-TBC"/>
    <property type="match status" value="1"/>
</dbReference>
<organism evidence="10 11">
    <name type="scientific">Ooceraea biroi</name>
    <name type="common">Clonal raider ant</name>
    <name type="synonym">Cerapachys biroi</name>
    <dbReference type="NCBI Taxonomy" id="2015173"/>
    <lineage>
        <taxon>Eukaryota</taxon>
        <taxon>Metazoa</taxon>
        <taxon>Ecdysozoa</taxon>
        <taxon>Arthropoda</taxon>
        <taxon>Hexapoda</taxon>
        <taxon>Insecta</taxon>
        <taxon>Pterygota</taxon>
        <taxon>Neoptera</taxon>
        <taxon>Endopterygota</taxon>
        <taxon>Hymenoptera</taxon>
        <taxon>Apocrita</taxon>
        <taxon>Aculeata</taxon>
        <taxon>Formicoidea</taxon>
        <taxon>Formicidae</taxon>
        <taxon>Dorylinae</taxon>
        <taxon>Ooceraea</taxon>
    </lineage>
</organism>
<dbReference type="EMBL" id="QOIP01000004">
    <property type="protein sequence ID" value="RLU23898.1"/>
    <property type="molecule type" value="Genomic_DNA"/>
</dbReference>
<evidence type="ECO:0000256" key="5">
    <source>
        <dbReference type="ARBA" id="ARBA00022737"/>
    </source>
</evidence>
<dbReference type="SUPFAM" id="SSF50978">
    <property type="entry name" value="WD40 repeat-like"/>
    <property type="match status" value="1"/>
</dbReference>
<keyword evidence="4" id="KW-0853">WD repeat</keyword>
<accession>A0A3L8DVV5</accession>
<gene>
    <name evidence="10" type="ORF">DMN91_004106</name>
</gene>
<dbReference type="InterPro" id="IPR051570">
    <property type="entry name" value="TBC1_cilium_biogenesis"/>
</dbReference>
<comment type="caution">
    <text evidence="10">The sequence shown here is derived from an EMBL/GenBank/DDBJ whole genome shotgun (WGS) entry which is preliminary data.</text>
</comment>
<dbReference type="SUPFAM" id="SSF47923">
    <property type="entry name" value="Ypt/Rab-GAP domain of gyp1p"/>
    <property type="match status" value="1"/>
</dbReference>
<dbReference type="InterPro" id="IPR000195">
    <property type="entry name" value="Rab-GAP-TBC_dom"/>
</dbReference>
<evidence type="ECO:0000256" key="8">
    <source>
        <dbReference type="ARBA" id="ARBA00023273"/>
    </source>
</evidence>
<evidence type="ECO:0000256" key="1">
    <source>
        <dbReference type="ARBA" id="ARBA00004138"/>
    </source>
</evidence>
<evidence type="ECO:0000256" key="7">
    <source>
        <dbReference type="ARBA" id="ARBA00023212"/>
    </source>
</evidence>